<protein>
    <recommendedName>
        <fullName evidence="4">Nucleotide-diphospho-sugar transferase domain-containing protein</fullName>
    </recommendedName>
</protein>
<evidence type="ECO:0000256" key="1">
    <source>
        <dbReference type="SAM" id="Phobius"/>
    </source>
</evidence>
<gene>
    <name evidence="2" type="ORF">EWM64_g2123</name>
</gene>
<dbReference type="InterPro" id="IPR029044">
    <property type="entry name" value="Nucleotide-diphossugar_trans"/>
</dbReference>
<feature type="transmembrane region" description="Helical" evidence="1">
    <location>
        <begin position="32"/>
        <end position="53"/>
    </location>
</feature>
<dbReference type="Proteomes" id="UP000298061">
    <property type="component" value="Unassembled WGS sequence"/>
</dbReference>
<dbReference type="Pfam" id="PF01501">
    <property type="entry name" value="Glyco_transf_8"/>
    <property type="match status" value="1"/>
</dbReference>
<dbReference type="OrthoDB" id="2014201at2759"/>
<dbReference type="AlphaFoldDB" id="A0A4Z0A4C6"/>
<dbReference type="EMBL" id="SFCI01000164">
    <property type="protein sequence ID" value="TFY81886.1"/>
    <property type="molecule type" value="Genomic_DNA"/>
</dbReference>
<dbReference type="InterPro" id="IPR002495">
    <property type="entry name" value="Glyco_trans_8"/>
</dbReference>
<evidence type="ECO:0000313" key="3">
    <source>
        <dbReference type="Proteomes" id="UP000298061"/>
    </source>
</evidence>
<dbReference type="SUPFAM" id="SSF53448">
    <property type="entry name" value="Nucleotide-diphospho-sugar transferases"/>
    <property type="match status" value="1"/>
</dbReference>
<dbReference type="STRING" id="135208.A0A4Z0A4C6"/>
<keyword evidence="3" id="KW-1185">Reference proteome</keyword>
<dbReference type="InterPro" id="IPR050587">
    <property type="entry name" value="GNT1/Glycosyltrans_8"/>
</dbReference>
<keyword evidence="1" id="KW-0472">Membrane</keyword>
<organism evidence="2 3">
    <name type="scientific">Hericium alpestre</name>
    <dbReference type="NCBI Taxonomy" id="135208"/>
    <lineage>
        <taxon>Eukaryota</taxon>
        <taxon>Fungi</taxon>
        <taxon>Dikarya</taxon>
        <taxon>Basidiomycota</taxon>
        <taxon>Agaricomycotina</taxon>
        <taxon>Agaricomycetes</taxon>
        <taxon>Russulales</taxon>
        <taxon>Hericiaceae</taxon>
        <taxon>Hericium</taxon>
    </lineage>
</organism>
<dbReference type="PANTHER" id="PTHR11183">
    <property type="entry name" value="GLYCOGENIN SUBFAMILY MEMBER"/>
    <property type="match status" value="1"/>
</dbReference>
<keyword evidence="1" id="KW-1133">Transmembrane helix</keyword>
<reference evidence="2 3" key="1">
    <citation type="submission" date="2019-02" db="EMBL/GenBank/DDBJ databases">
        <title>Genome sequencing of the rare red list fungi Hericium alpestre (H. flagellum).</title>
        <authorList>
            <person name="Buettner E."/>
            <person name="Kellner H."/>
        </authorList>
    </citation>
    <scope>NUCLEOTIDE SEQUENCE [LARGE SCALE GENOMIC DNA]</scope>
    <source>
        <strain evidence="2 3">DSM 108284</strain>
    </source>
</reference>
<keyword evidence="1" id="KW-0812">Transmembrane</keyword>
<dbReference type="Gene3D" id="3.90.550.10">
    <property type="entry name" value="Spore Coat Polysaccharide Biosynthesis Protein SpsA, Chain A"/>
    <property type="match status" value="1"/>
</dbReference>
<dbReference type="GO" id="GO:0016757">
    <property type="term" value="F:glycosyltransferase activity"/>
    <property type="evidence" value="ECO:0007669"/>
    <property type="project" value="InterPro"/>
</dbReference>
<name>A0A4Z0A4C6_9AGAM</name>
<evidence type="ECO:0000313" key="2">
    <source>
        <dbReference type="EMBL" id="TFY81886.1"/>
    </source>
</evidence>
<evidence type="ECO:0008006" key="4">
    <source>
        <dbReference type="Google" id="ProtNLM"/>
    </source>
</evidence>
<proteinExistence type="predicted"/>
<sequence length="384" mass="43885">MSRYNIKYLPLPSGDWPSPASSWHIAIRSRHIWLYLALGAAGIMNIFLVLKWWHGPPLTPLDNYQILKDNFRIVSSTTPNSTAIVTTLYNELYTLPILTLGYSLSAHYDNANSSEYPALPPPRRLLMYIPHRISPLTLCLARSVGWEPHPVEFIAPPHNGAGVGPRFGDQYTKLALWKLDQIGIEKVVYLDGDTLVRRRFDELFAMPFDFAAVPDIYGDERGFALSFNAGVLALRPSTAVFENLFARMEEAVYPPIMAEQAYLNLYFGAEVVRLPYIYNANLAGKIRSRKLWDFMNQSDALRIVHYTTPKPFPAMGTENGGTREGLRQAQETVRQHIVEAKKVNGGLYGEEIGWWEDAWRDMERDRHEEMERCMREIEGESARF</sequence>
<comment type="caution">
    <text evidence="2">The sequence shown here is derived from an EMBL/GenBank/DDBJ whole genome shotgun (WGS) entry which is preliminary data.</text>
</comment>
<accession>A0A4Z0A4C6</accession>